<evidence type="ECO:0000256" key="2">
    <source>
        <dbReference type="ARBA" id="ARBA00022679"/>
    </source>
</evidence>
<dbReference type="InterPro" id="IPR016461">
    <property type="entry name" value="COMT-like"/>
</dbReference>
<accession>A0AAE0U6M1</accession>
<dbReference type="PROSITE" id="PS51683">
    <property type="entry name" value="SAM_OMT_II"/>
    <property type="match status" value="1"/>
</dbReference>
<comment type="caution">
    <text evidence="5">The sequence shown here is derived from an EMBL/GenBank/DDBJ whole genome shotgun (WGS) entry which is preliminary data.</text>
</comment>
<evidence type="ECO:0000256" key="1">
    <source>
        <dbReference type="ARBA" id="ARBA00022603"/>
    </source>
</evidence>
<evidence type="ECO:0000259" key="4">
    <source>
        <dbReference type="Pfam" id="PF00891"/>
    </source>
</evidence>
<dbReference type="Pfam" id="PF00891">
    <property type="entry name" value="Methyltransf_2"/>
    <property type="match status" value="1"/>
</dbReference>
<dbReference type="SUPFAM" id="SSF53335">
    <property type="entry name" value="S-adenosyl-L-methionine-dependent methyltransferases"/>
    <property type="match status" value="1"/>
</dbReference>
<evidence type="ECO:0000313" key="6">
    <source>
        <dbReference type="Proteomes" id="UP001285441"/>
    </source>
</evidence>
<name>A0AAE0U6M1_9PEZI</name>
<keyword evidence="2" id="KW-0808">Transferase</keyword>
<dbReference type="Proteomes" id="UP001285441">
    <property type="component" value="Unassembled WGS sequence"/>
</dbReference>
<evidence type="ECO:0000313" key="5">
    <source>
        <dbReference type="EMBL" id="KAK3392886.1"/>
    </source>
</evidence>
<gene>
    <name evidence="5" type="ORF">B0H63DRAFT_443180</name>
</gene>
<dbReference type="Gene3D" id="3.40.50.150">
    <property type="entry name" value="Vaccinia Virus protein VP39"/>
    <property type="match status" value="1"/>
</dbReference>
<proteinExistence type="predicted"/>
<keyword evidence="6" id="KW-1185">Reference proteome</keyword>
<dbReference type="GO" id="GO:0032259">
    <property type="term" value="P:methylation"/>
    <property type="evidence" value="ECO:0007669"/>
    <property type="project" value="UniProtKB-KW"/>
</dbReference>
<dbReference type="PANTHER" id="PTHR43712:SF2">
    <property type="entry name" value="O-METHYLTRANSFERASE CICE"/>
    <property type="match status" value="1"/>
</dbReference>
<dbReference type="GO" id="GO:0008171">
    <property type="term" value="F:O-methyltransferase activity"/>
    <property type="evidence" value="ECO:0007669"/>
    <property type="project" value="InterPro"/>
</dbReference>
<evidence type="ECO:0000256" key="3">
    <source>
        <dbReference type="ARBA" id="ARBA00022691"/>
    </source>
</evidence>
<keyword evidence="3" id="KW-0949">S-adenosyl-L-methionine</keyword>
<sequence length="288" mass="31892">MASNTAAAGDDARRQLMLSLHKLASSLETPNDTIHRFAHQNLQSAAVRVQTSNCLIAGRLGSLLRYCLALLPSNPLILKRTGYKNPSGELHTAFQDGHKTPVHAFEYFADHPEDLAHFNPYIELRRKSDLSWLSVYPVGEETAGLEDPERALFVNVGGGVGYQCAQFKERYPNVPGRVILQDLPHSIVQSCRTPGVENTVHDFFQPQPVKGAKFYHMRGVLHNHPPHKVRKLLEHTKAATAPDSVLLADEMVLPEMGVNYDVASIDLTMLGACASLERTEAQWREGGL</sequence>
<organism evidence="5 6">
    <name type="scientific">Podospora didyma</name>
    <dbReference type="NCBI Taxonomy" id="330526"/>
    <lineage>
        <taxon>Eukaryota</taxon>
        <taxon>Fungi</taxon>
        <taxon>Dikarya</taxon>
        <taxon>Ascomycota</taxon>
        <taxon>Pezizomycotina</taxon>
        <taxon>Sordariomycetes</taxon>
        <taxon>Sordariomycetidae</taxon>
        <taxon>Sordariales</taxon>
        <taxon>Podosporaceae</taxon>
        <taxon>Podospora</taxon>
    </lineage>
</organism>
<dbReference type="PANTHER" id="PTHR43712">
    <property type="entry name" value="PUTATIVE (AFU_ORTHOLOGUE AFUA_4G14580)-RELATED"/>
    <property type="match status" value="1"/>
</dbReference>
<feature type="domain" description="O-methyltransferase C-terminal" evidence="4">
    <location>
        <begin position="152"/>
        <end position="285"/>
    </location>
</feature>
<reference evidence="5" key="1">
    <citation type="journal article" date="2023" name="Mol. Phylogenet. Evol.">
        <title>Genome-scale phylogeny and comparative genomics of the fungal order Sordariales.</title>
        <authorList>
            <person name="Hensen N."/>
            <person name="Bonometti L."/>
            <person name="Westerberg I."/>
            <person name="Brannstrom I.O."/>
            <person name="Guillou S."/>
            <person name="Cros-Aarteil S."/>
            <person name="Calhoun S."/>
            <person name="Haridas S."/>
            <person name="Kuo A."/>
            <person name="Mondo S."/>
            <person name="Pangilinan J."/>
            <person name="Riley R."/>
            <person name="LaButti K."/>
            <person name="Andreopoulos B."/>
            <person name="Lipzen A."/>
            <person name="Chen C."/>
            <person name="Yan M."/>
            <person name="Daum C."/>
            <person name="Ng V."/>
            <person name="Clum A."/>
            <person name="Steindorff A."/>
            <person name="Ohm R.A."/>
            <person name="Martin F."/>
            <person name="Silar P."/>
            <person name="Natvig D.O."/>
            <person name="Lalanne C."/>
            <person name="Gautier V."/>
            <person name="Ament-Velasquez S.L."/>
            <person name="Kruys A."/>
            <person name="Hutchinson M.I."/>
            <person name="Powell A.J."/>
            <person name="Barry K."/>
            <person name="Miller A.N."/>
            <person name="Grigoriev I.V."/>
            <person name="Debuchy R."/>
            <person name="Gladieux P."/>
            <person name="Hiltunen Thoren M."/>
            <person name="Johannesson H."/>
        </authorList>
    </citation>
    <scope>NUCLEOTIDE SEQUENCE</scope>
    <source>
        <strain evidence="5">CBS 232.78</strain>
    </source>
</reference>
<protein>
    <submittedName>
        <fullName evidence="5">S-adenosyl-L-methionine-dependent methyltransferase</fullName>
    </submittedName>
</protein>
<dbReference type="EMBL" id="JAULSW010000001">
    <property type="protein sequence ID" value="KAK3392886.1"/>
    <property type="molecule type" value="Genomic_DNA"/>
</dbReference>
<reference evidence="5" key="2">
    <citation type="submission" date="2023-06" db="EMBL/GenBank/DDBJ databases">
        <authorList>
            <consortium name="Lawrence Berkeley National Laboratory"/>
            <person name="Haridas S."/>
            <person name="Hensen N."/>
            <person name="Bonometti L."/>
            <person name="Westerberg I."/>
            <person name="Brannstrom I.O."/>
            <person name="Guillou S."/>
            <person name="Cros-Aarteil S."/>
            <person name="Calhoun S."/>
            <person name="Kuo A."/>
            <person name="Mondo S."/>
            <person name="Pangilinan J."/>
            <person name="Riley R."/>
            <person name="LaButti K."/>
            <person name="Andreopoulos B."/>
            <person name="Lipzen A."/>
            <person name="Chen C."/>
            <person name="Yanf M."/>
            <person name="Daum C."/>
            <person name="Ng V."/>
            <person name="Clum A."/>
            <person name="Steindorff A."/>
            <person name="Ohm R."/>
            <person name="Martin F."/>
            <person name="Silar P."/>
            <person name="Natvig D."/>
            <person name="Lalanne C."/>
            <person name="Gautier V."/>
            <person name="Ament-velasquez S.L."/>
            <person name="Kruys A."/>
            <person name="Hutchinson M.I."/>
            <person name="Powell A.J."/>
            <person name="Barry K."/>
            <person name="Miller A.N."/>
            <person name="Grigoriev I.V."/>
            <person name="Debuchy R."/>
            <person name="Gladieux P."/>
            <person name="Thoren M.H."/>
            <person name="Johannesson H."/>
        </authorList>
    </citation>
    <scope>NUCLEOTIDE SEQUENCE</scope>
    <source>
        <strain evidence="5">CBS 232.78</strain>
    </source>
</reference>
<dbReference type="InterPro" id="IPR029063">
    <property type="entry name" value="SAM-dependent_MTases_sf"/>
</dbReference>
<dbReference type="AlphaFoldDB" id="A0AAE0U6M1"/>
<dbReference type="InterPro" id="IPR001077">
    <property type="entry name" value="COMT_C"/>
</dbReference>
<keyword evidence="1 5" id="KW-0489">Methyltransferase</keyword>